<comment type="caution">
    <text evidence="2">The sequence shown here is derived from an EMBL/GenBank/DDBJ whole genome shotgun (WGS) entry which is preliminary data.</text>
</comment>
<evidence type="ECO:0000313" key="2">
    <source>
        <dbReference type="EMBL" id="PNX64991.1"/>
    </source>
</evidence>
<dbReference type="AlphaFoldDB" id="A0A2K3KFC0"/>
<dbReference type="Proteomes" id="UP000236291">
    <property type="component" value="Unassembled WGS sequence"/>
</dbReference>
<proteinExistence type="predicted"/>
<gene>
    <name evidence="2" type="ORF">L195_g062380</name>
</gene>
<keyword evidence="1" id="KW-0472">Membrane</keyword>
<accession>A0A2K3KFC0</accession>
<name>A0A2K3KFC0_TRIPR</name>
<reference evidence="2 3" key="1">
    <citation type="journal article" date="2014" name="Am. J. Bot.">
        <title>Genome assembly and annotation for red clover (Trifolium pratense; Fabaceae).</title>
        <authorList>
            <person name="Istvanek J."/>
            <person name="Jaros M."/>
            <person name="Krenek A."/>
            <person name="Repkova J."/>
        </authorList>
    </citation>
    <scope>NUCLEOTIDE SEQUENCE [LARGE SCALE GENOMIC DNA]</scope>
    <source>
        <strain evidence="3">cv. Tatra</strain>
        <tissue evidence="2">Young leaves</tissue>
    </source>
</reference>
<protein>
    <submittedName>
        <fullName evidence="2">Uncharacterized protein</fullName>
    </submittedName>
</protein>
<organism evidence="2 3">
    <name type="scientific">Trifolium pratense</name>
    <name type="common">Red clover</name>
    <dbReference type="NCBI Taxonomy" id="57577"/>
    <lineage>
        <taxon>Eukaryota</taxon>
        <taxon>Viridiplantae</taxon>
        <taxon>Streptophyta</taxon>
        <taxon>Embryophyta</taxon>
        <taxon>Tracheophyta</taxon>
        <taxon>Spermatophyta</taxon>
        <taxon>Magnoliopsida</taxon>
        <taxon>eudicotyledons</taxon>
        <taxon>Gunneridae</taxon>
        <taxon>Pentapetalae</taxon>
        <taxon>rosids</taxon>
        <taxon>fabids</taxon>
        <taxon>Fabales</taxon>
        <taxon>Fabaceae</taxon>
        <taxon>Papilionoideae</taxon>
        <taxon>50 kb inversion clade</taxon>
        <taxon>NPAAA clade</taxon>
        <taxon>Hologalegina</taxon>
        <taxon>IRL clade</taxon>
        <taxon>Trifolieae</taxon>
        <taxon>Trifolium</taxon>
    </lineage>
</organism>
<dbReference type="EMBL" id="ASHM01173205">
    <property type="protein sequence ID" value="PNX64991.1"/>
    <property type="molecule type" value="Genomic_DNA"/>
</dbReference>
<feature type="transmembrane region" description="Helical" evidence="1">
    <location>
        <begin position="29"/>
        <end position="49"/>
    </location>
</feature>
<evidence type="ECO:0000256" key="1">
    <source>
        <dbReference type="SAM" id="Phobius"/>
    </source>
</evidence>
<feature type="non-terminal residue" evidence="2">
    <location>
        <position position="50"/>
    </location>
</feature>
<keyword evidence="1" id="KW-1133">Transmembrane helix</keyword>
<sequence>MYEGIACNTDLTITSFPALDNDRPRQELIFFHILSLMYENVAFLLLPIIE</sequence>
<keyword evidence="1" id="KW-0812">Transmembrane</keyword>
<evidence type="ECO:0000313" key="3">
    <source>
        <dbReference type="Proteomes" id="UP000236291"/>
    </source>
</evidence>
<reference evidence="2 3" key="2">
    <citation type="journal article" date="2017" name="Front. Plant Sci.">
        <title>Gene Classification and Mining of Molecular Markers Useful in Red Clover (Trifolium pratense) Breeding.</title>
        <authorList>
            <person name="Istvanek J."/>
            <person name="Dluhosova J."/>
            <person name="Dluhos P."/>
            <person name="Patkova L."/>
            <person name="Nedelnik J."/>
            <person name="Repkova J."/>
        </authorList>
    </citation>
    <scope>NUCLEOTIDE SEQUENCE [LARGE SCALE GENOMIC DNA]</scope>
    <source>
        <strain evidence="3">cv. Tatra</strain>
        <tissue evidence="2">Young leaves</tissue>
    </source>
</reference>